<dbReference type="SMART" id="SM00448">
    <property type="entry name" value="REC"/>
    <property type="match status" value="2"/>
</dbReference>
<feature type="domain" description="PAC" evidence="26">
    <location>
        <begin position="485"/>
        <end position="535"/>
    </location>
</feature>
<dbReference type="SUPFAM" id="SSF52172">
    <property type="entry name" value="CheY-like"/>
    <property type="match status" value="2"/>
</dbReference>
<feature type="domain" description="Response regulatory" evidence="24">
    <location>
        <begin position="1186"/>
        <end position="1307"/>
    </location>
</feature>
<dbReference type="InterPro" id="IPR036641">
    <property type="entry name" value="HPT_dom_sf"/>
</dbReference>
<feature type="modified residue" description="Phosphohistidine" evidence="20">
    <location>
        <position position="1535"/>
    </location>
</feature>
<dbReference type="InterPro" id="IPR004358">
    <property type="entry name" value="Sig_transdc_His_kin-like_C"/>
</dbReference>
<dbReference type="PANTHER" id="PTHR45339">
    <property type="entry name" value="HYBRID SIGNAL TRANSDUCTION HISTIDINE KINASE J"/>
    <property type="match status" value="1"/>
</dbReference>
<dbReference type="SMART" id="SM00387">
    <property type="entry name" value="HATPase_c"/>
    <property type="match status" value="1"/>
</dbReference>
<dbReference type="InterPro" id="IPR013767">
    <property type="entry name" value="PAS_fold"/>
</dbReference>
<comment type="caution">
    <text evidence="28">The sequence shown here is derived from an EMBL/GenBank/DDBJ whole genome shotgun (WGS) entry which is preliminary data.</text>
</comment>
<evidence type="ECO:0000256" key="16">
    <source>
        <dbReference type="ARBA" id="ARBA00058004"/>
    </source>
</evidence>
<evidence type="ECO:0000256" key="14">
    <source>
        <dbReference type="ARBA" id="ARBA00023026"/>
    </source>
</evidence>
<dbReference type="Pfam" id="PF13426">
    <property type="entry name" value="PAS_9"/>
    <property type="match status" value="3"/>
</dbReference>
<dbReference type="SMART" id="SM00073">
    <property type="entry name" value="HPT"/>
    <property type="match status" value="1"/>
</dbReference>
<dbReference type="SUPFAM" id="SSF47226">
    <property type="entry name" value="Histidine-containing phosphotransfer domain, HPT domain"/>
    <property type="match status" value="1"/>
</dbReference>
<dbReference type="CDD" id="cd00082">
    <property type="entry name" value="HisKA"/>
    <property type="match status" value="1"/>
</dbReference>
<dbReference type="SMART" id="SM00091">
    <property type="entry name" value="PAS"/>
    <property type="match status" value="4"/>
</dbReference>
<evidence type="ECO:0000256" key="19">
    <source>
        <dbReference type="ARBA" id="ARBA00070152"/>
    </source>
</evidence>
<feature type="transmembrane region" description="Helical" evidence="22">
    <location>
        <begin position="14"/>
        <end position="37"/>
    </location>
</feature>
<organism evidence="28 29">
    <name type="scientific">Rhodoferax ferrireducens</name>
    <dbReference type="NCBI Taxonomy" id="192843"/>
    <lineage>
        <taxon>Bacteria</taxon>
        <taxon>Pseudomonadati</taxon>
        <taxon>Pseudomonadota</taxon>
        <taxon>Betaproteobacteria</taxon>
        <taxon>Burkholderiales</taxon>
        <taxon>Comamonadaceae</taxon>
        <taxon>Rhodoferax</taxon>
    </lineage>
</organism>
<evidence type="ECO:0000259" key="25">
    <source>
        <dbReference type="PROSITE" id="PS50112"/>
    </source>
</evidence>
<dbReference type="Pfam" id="PF02518">
    <property type="entry name" value="HATPase_c"/>
    <property type="match status" value="1"/>
</dbReference>
<comment type="function">
    <text evidence="16">Member of the two-component regulatory system BvgS/BvgA. Phosphorylates BvgA via a four-step phosphorelay in response to environmental signals.</text>
</comment>
<keyword evidence="4" id="KW-1003">Cell membrane</keyword>
<proteinExistence type="predicted"/>
<dbReference type="InterPro" id="IPR005467">
    <property type="entry name" value="His_kinase_dom"/>
</dbReference>
<dbReference type="SUPFAM" id="SSF55874">
    <property type="entry name" value="ATPase domain of HSP90 chaperone/DNA topoisomerase II/histidine kinase"/>
    <property type="match status" value="1"/>
</dbReference>
<dbReference type="GO" id="GO:0000155">
    <property type="term" value="F:phosphorelay sensor kinase activity"/>
    <property type="evidence" value="ECO:0007669"/>
    <property type="project" value="InterPro"/>
</dbReference>
<dbReference type="CDD" id="cd00130">
    <property type="entry name" value="PAS"/>
    <property type="match status" value="4"/>
</dbReference>
<evidence type="ECO:0000256" key="11">
    <source>
        <dbReference type="ARBA" id="ARBA00022840"/>
    </source>
</evidence>
<comment type="subcellular location">
    <subcellularLocation>
        <location evidence="2">Cell membrane</location>
        <topology evidence="2">Multi-pass membrane protein</topology>
    </subcellularLocation>
</comment>
<dbReference type="InterPro" id="IPR000014">
    <property type="entry name" value="PAS"/>
</dbReference>
<evidence type="ECO:0000256" key="22">
    <source>
        <dbReference type="SAM" id="Phobius"/>
    </source>
</evidence>
<dbReference type="FunFam" id="1.10.287.130:FF:000002">
    <property type="entry name" value="Two-component osmosensing histidine kinase"/>
    <property type="match status" value="1"/>
</dbReference>
<evidence type="ECO:0000259" key="23">
    <source>
        <dbReference type="PROSITE" id="PS50109"/>
    </source>
</evidence>
<evidence type="ECO:0000256" key="21">
    <source>
        <dbReference type="PROSITE-ProRule" id="PRU00169"/>
    </source>
</evidence>
<dbReference type="Pfam" id="PF00989">
    <property type="entry name" value="PAS"/>
    <property type="match status" value="1"/>
</dbReference>
<evidence type="ECO:0000256" key="3">
    <source>
        <dbReference type="ARBA" id="ARBA00012438"/>
    </source>
</evidence>
<dbReference type="CDD" id="cd16922">
    <property type="entry name" value="HATPase_EvgS-ArcB-TorS-like"/>
    <property type="match status" value="1"/>
</dbReference>
<feature type="domain" description="PAC" evidence="26">
    <location>
        <begin position="725"/>
        <end position="779"/>
    </location>
</feature>
<dbReference type="SMART" id="SM00086">
    <property type="entry name" value="PAC"/>
    <property type="match status" value="4"/>
</dbReference>
<feature type="domain" description="Histidine kinase" evidence="23">
    <location>
        <begin position="947"/>
        <end position="1168"/>
    </location>
</feature>
<dbReference type="NCBIfam" id="TIGR00229">
    <property type="entry name" value="sensory_box"/>
    <property type="match status" value="4"/>
</dbReference>
<dbReference type="CDD" id="cd17546">
    <property type="entry name" value="REC_hyHK_CKI1_RcsC-like"/>
    <property type="match status" value="2"/>
</dbReference>
<dbReference type="Gene3D" id="3.30.565.10">
    <property type="entry name" value="Histidine kinase-like ATPase, C-terminal domain"/>
    <property type="match status" value="1"/>
</dbReference>
<feature type="domain" description="PAC" evidence="26">
    <location>
        <begin position="878"/>
        <end position="929"/>
    </location>
</feature>
<keyword evidence="15 22" id="KW-0472">Membrane</keyword>
<keyword evidence="5 21" id="KW-0597">Phosphoprotein</keyword>
<evidence type="ECO:0000256" key="12">
    <source>
        <dbReference type="ARBA" id="ARBA00022989"/>
    </source>
</evidence>
<name>A0A1W9KYL1_9BURK</name>
<evidence type="ECO:0000256" key="4">
    <source>
        <dbReference type="ARBA" id="ARBA00022475"/>
    </source>
</evidence>
<accession>A0A1W9KYL1</accession>
<evidence type="ECO:0000256" key="8">
    <source>
        <dbReference type="ARBA" id="ARBA00022729"/>
    </source>
</evidence>
<dbReference type="Gene3D" id="3.40.50.2300">
    <property type="match status" value="2"/>
</dbReference>
<dbReference type="InterPro" id="IPR035965">
    <property type="entry name" value="PAS-like_dom_sf"/>
</dbReference>
<dbReference type="Proteomes" id="UP000192505">
    <property type="component" value="Unassembled WGS sequence"/>
</dbReference>
<dbReference type="EMBL" id="MTEI01000001">
    <property type="protein sequence ID" value="OQW89833.1"/>
    <property type="molecule type" value="Genomic_DNA"/>
</dbReference>
<dbReference type="GO" id="GO:0006355">
    <property type="term" value="P:regulation of DNA-templated transcription"/>
    <property type="evidence" value="ECO:0007669"/>
    <property type="project" value="InterPro"/>
</dbReference>
<dbReference type="PROSITE" id="PS50894">
    <property type="entry name" value="HPT"/>
    <property type="match status" value="1"/>
</dbReference>
<feature type="modified residue" description="4-aspartylphosphate" evidence="21">
    <location>
        <position position="1240"/>
    </location>
</feature>
<feature type="domain" description="PAS" evidence="25">
    <location>
        <begin position="654"/>
        <end position="698"/>
    </location>
</feature>
<dbReference type="Gene3D" id="3.30.450.20">
    <property type="entry name" value="PAS domain"/>
    <property type="match status" value="4"/>
</dbReference>
<evidence type="ECO:0000256" key="13">
    <source>
        <dbReference type="ARBA" id="ARBA00023012"/>
    </source>
</evidence>
<evidence type="ECO:0000259" key="24">
    <source>
        <dbReference type="PROSITE" id="PS50110"/>
    </source>
</evidence>
<evidence type="ECO:0000256" key="18">
    <source>
        <dbReference type="ARBA" id="ARBA00068150"/>
    </source>
</evidence>
<dbReference type="Gene3D" id="1.10.287.130">
    <property type="match status" value="1"/>
</dbReference>
<comment type="subunit">
    <text evidence="17">At low DSF concentrations, interacts with RpfF.</text>
</comment>
<dbReference type="InterPro" id="IPR008207">
    <property type="entry name" value="Sig_transdc_His_kin_Hpt_dom"/>
</dbReference>
<evidence type="ECO:0000259" key="26">
    <source>
        <dbReference type="PROSITE" id="PS50113"/>
    </source>
</evidence>
<evidence type="ECO:0000256" key="6">
    <source>
        <dbReference type="ARBA" id="ARBA00022679"/>
    </source>
</evidence>
<dbReference type="InterPro" id="IPR001789">
    <property type="entry name" value="Sig_transdc_resp-reg_receiver"/>
</dbReference>
<keyword evidence="13" id="KW-0902">Two-component regulatory system</keyword>
<evidence type="ECO:0000256" key="5">
    <source>
        <dbReference type="ARBA" id="ARBA00022553"/>
    </source>
</evidence>
<comment type="catalytic activity">
    <reaction evidence="1">
        <text>ATP + protein L-histidine = ADP + protein N-phospho-L-histidine.</text>
        <dbReference type="EC" id="2.7.13.3"/>
    </reaction>
</comment>
<keyword evidence="12 22" id="KW-1133">Transmembrane helix</keyword>
<protein>
    <recommendedName>
        <fullName evidence="18">Sensory/regulatory protein RpfC</fullName>
        <ecNumber evidence="3">2.7.13.3</ecNumber>
    </recommendedName>
    <alternativeName>
        <fullName evidence="19">Virulence sensor protein BvgS</fullName>
    </alternativeName>
</protein>
<dbReference type="InterPro" id="IPR001610">
    <property type="entry name" value="PAC"/>
</dbReference>
<evidence type="ECO:0000259" key="27">
    <source>
        <dbReference type="PROSITE" id="PS50894"/>
    </source>
</evidence>
<feature type="modified residue" description="4-aspartylphosphate" evidence="21">
    <location>
        <position position="1384"/>
    </location>
</feature>
<gene>
    <name evidence="28" type="ORF">BWK72_00870</name>
</gene>
<feature type="domain" description="PAC" evidence="26">
    <location>
        <begin position="603"/>
        <end position="657"/>
    </location>
</feature>
<evidence type="ECO:0000313" key="29">
    <source>
        <dbReference type="Proteomes" id="UP000192505"/>
    </source>
</evidence>
<feature type="domain" description="Response regulatory" evidence="24">
    <location>
        <begin position="1335"/>
        <end position="1451"/>
    </location>
</feature>
<dbReference type="PANTHER" id="PTHR45339:SF1">
    <property type="entry name" value="HYBRID SIGNAL TRANSDUCTION HISTIDINE KINASE J"/>
    <property type="match status" value="1"/>
</dbReference>
<evidence type="ECO:0000313" key="28">
    <source>
        <dbReference type="EMBL" id="OQW89833.1"/>
    </source>
</evidence>
<dbReference type="EC" id="2.7.13.3" evidence="3"/>
<evidence type="ECO:0000256" key="9">
    <source>
        <dbReference type="ARBA" id="ARBA00022741"/>
    </source>
</evidence>
<keyword evidence="10" id="KW-0418">Kinase</keyword>
<dbReference type="Pfam" id="PF01627">
    <property type="entry name" value="Hpt"/>
    <property type="match status" value="1"/>
</dbReference>
<evidence type="ECO:0000256" key="15">
    <source>
        <dbReference type="ARBA" id="ARBA00023136"/>
    </source>
</evidence>
<evidence type="ECO:0000256" key="1">
    <source>
        <dbReference type="ARBA" id="ARBA00000085"/>
    </source>
</evidence>
<dbReference type="SMART" id="SM00388">
    <property type="entry name" value="HisKA"/>
    <property type="match status" value="1"/>
</dbReference>
<evidence type="ECO:0000256" key="2">
    <source>
        <dbReference type="ARBA" id="ARBA00004651"/>
    </source>
</evidence>
<evidence type="ECO:0000256" key="10">
    <source>
        <dbReference type="ARBA" id="ARBA00022777"/>
    </source>
</evidence>
<dbReference type="GO" id="GO:0005524">
    <property type="term" value="F:ATP binding"/>
    <property type="evidence" value="ECO:0007669"/>
    <property type="project" value="UniProtKB-KW"/>
</dbReference>
<reference evidence="28 29" key="1">
    <citation type="submission" date="2017-01" db="EMBL/GenBank/DDBJ databases">
        <title>Novel large sulfur bacteria in the metagenomes of groundwater-fed chemosynthetic microbial mats in the Lake Huron basin.</title>
        <authorList>
            <person name="Sharrar A.M."/>
            <person name="Flood B.E."/>
            <person name="Bailey J.V."/>
            <person name="Jones D.S."/>
            <person name="Biddanda B."/>
            <person name="Ruberg S.A."/>
            <person name="Marcus D.N."/>
            <person name="Dick G.J."/>
        </authorList>
    </citation>
    <scope>NUCLEOTIDE SEQUENCE [LARGE SCALE GENOMIC DNA]</scope>
    <source>
        <strain evidence="28">A7</strain>
    </source>
</reference>
<sequence>MTRPGRSAGHISPYLWLFFVPVLLVMLVAGGVVYSAVQTLKKDYQLVAQAQAHDASKLATANRFNQDVAAVQRLVADTLEQAANGQADEGSVYRVHTAVVNLLAGLEPRLLELEDAPEGMPPVSRLRNDFDTYRSLIITATDMATIDPAGAMRQAFKAGQSYVAFSEHTHSIVNAATQAMDRRARAQVQSFEKQVINLASTSGALLLVLLLGWLALARKIMQRVNMLSGTMLAIASQGAPPAALREVEAISRDPRSMLREIAAAIVAFRDALAARQTAQYELGERMKELACSLDVSRLTENNAITDHEMLLQVAARLPAAMRYPELAVACIQTEAEVIGAALALQQGHTLDAHFGGASGVSEHRLCVAYVGALPPEAGELFLPEEQALLDAISLRLNNTLALRRARAAEVEAQALMHAIVEQAGSAINLVELPSLRMVQVNAACCQILGYNRDELLQMTLGDFQAVPDRPALQQRVAKVVACGSDRFENRYRCKDGRVVDVLINVSTITQRGHHYLVSLWDDITEKKKADLALRKLTLAVEQSPHAVVITDVQARIEFVNDAFISHTGYGREEVLGQNPRLLSAGKTPAEVYRGMWQALTRGEHWQGKFINRTKDGRERTESAIITPLRDANGQICNYVAVKEDITERQRTEDELRKLYLAVEQSPESVVITNLAAEIEYVNQAFTRTTGYSREEVIGVNPRLLKTGTTPPETYVAMWDKLTHGQTWSGILLNRRKDGSDYEEEAHITPVRQPDGQITHYLAIKEDVTEKRRMTQELAQYRAHLEDLVARRTADLQQVSEALRLAGEEQVAIFETATSGMALIRDRVFVRCNRRLGELFGWPEGDMVGQKTAIWYADPQAEETGGDPVYQVIWQGLPHTREQQLKRRDGSLFWARLTGKAVDVTDRSKGSVWVVDDISEERATADAMRRAKELAEDAARTKAEFLANMSHEIRTPMNAVIGMTHLMLKTELLPRQRDYMRKIMDSGQHLLGIINDILDVSKIEAGKLAIEHIAFDLEKVLGNVSNLIGEKVAAKGLELIFDVDRNVPNNLVGDPLRLSQVLINYANNAVKFTDHGEVDVVVRVREQTPEDVLLYFAVRDTGIGISEEQRAQLFQSFKQADSSTTRHYGGTGLGLSIAKKLSAMMQGEVGVDSVPGQGSTFWFTARLGIGVASQAPRVLSADLQGCRALVVDDNDNARAVLRDMLEGMGFAVDEVDGGPAAIHAVDQAESQDRPFDFVFLDWQMPGMDGIEVARRLKERPLRHPPHRVMVTAFGREEVLKGANQAGLEDVLIKPVNASMLFECVMSLMGEAPAERRTTIDAPTLSTENLASIKGARILLVEDNDLNQEVAMELLRDAGFIVDLAENGEVALQKVKHGSFDLVLMDMQMPVMDGETATRQLRQMPACAELPIIAMTANVQDSDRQRCLAAGMNDHIPKPIDPDRLWQTLLQWIKPQASHLAARESLPRVPAVADAGVEIPAGIVGLDTALGMRRVLGKKALYLSMLRRFVAGQKTLIAALQDALVQNDLTSVERLAHTTKGTAGSIGARVIQTLAADIEMAAGQGGPRAALQSRIQALAPPLTELISALAQALPPETARAKVAVDEVRLEDVCARLESLLAYDDSAAVDVVTDNADLLDAAFPQHYRQIENFVKMFDFEAALKTLKDARKGSCS</sequence>
<keyword evidence="8" id="KW-0732">Signal</keyword>
<keyword evidence="6" id="KW-0808">Transferase</keyword>
<dbReference type="Gene3D" id="1.20.120.160">
    <property type="entry name" value="HPT domain"/>
    <property type="match status" value="1"/>
</dbReference>
<dbReference type="PROSITE" id="PS50109">
    <property type="entry name" value="HIS_KIN"/>
    <property type="match status" value="1"/>
</dbReference>
<dbReference type="InterPro" id="IPR003661">
    <property type="entry name" value="HisK_dim/P_dom"/>
</dbReference>
<evidence type="ECO:0000256" key="17">
    <source>
        <dbReference type="ARBA" id="ARBA00064003"/>
    </source>
</evidence>
<feature type="transmembrane region" description="Helical" evidence="22">
    <location>
        <begin position="195"/>
        <end position="216"/>
    </location>
</feature>
<dbReference type="InterPro" id="IPR036097">
    <property type="entry name" value="HisK_dim/P_sf"/>
</dbReference>
<dbReference type="FunFam" id="3.30.565.10:FF:000010">
    <property type="entry name" value="Sensor histidine kinase RcsC"/>
    <property type="match status" value="1"/>
</dbReference>
<evidence type="ECO:0000256" key="20">
    <source>
        <dbReference type="PROSITE-ProRule" id="PRU00110"/>
    </source>
</evidence>
<feature type="domain" description="PAS" evidence="25">
    <location>
        <begin position="532"/>
        <end position="578"/>
    </location>
</feature>
<dbReference type="PROSITE" id="PS50110">
    <property type="entry name" value="RESPONSE_REGULATORY"/>
    <property type="match status" value="2"/>
</dbReference>
<keyword evidence="14" id="KW-0843">Virulence</keyword>
<dbReference type="SUPFAM" id="SSF55785">
    <property type="entry name" value="PYP-like sensor domain (PAS domain)"/>
    <property type="match status" value="4"/>
</dbReference>
<dbReference type="GO" id="GO:0005886">
    <property type="term" value="C:plasma membrane"/>
    <property type="evidence" value="ECO:0007669"/>
    <property type="project" value="UniProtKB-SubCell"/>
</dbReference>
<feature type="domain" description="PAS" evidence="25">
    <location>
        <begin position="412"/>
        <end position="483"/>
    </location>
</feature>
<dbReference type="InterPro" id="IPR011006">
    <property type="entry name" value="CheY-like_superfamily"/>
</dbReference>
<dbReference type="Pfam" id="PF00512">
    <property type="entry name" value="HisKA"/>
    <property type="match status" value="1"/>
</dbReference>
<evidence type="ECO:0000256" key="7">
    <source>
        <dbReference type="ARBA" id="ARBA00022692"/>
    </source>
</evidence>
<dbReference type="InterPro" id="IPR036890">
    <property type="entry name" value="HATPase_C_sf"/>
</dbReference>
<feature type="domain" description="HPt" evidence="27">
    <location>
        <begin position="1496"/>
        <end position="1601"/>
    </location>
</feature>
<keyword evidence="9" id="KW-0547">Nucleotide-binding</keyword>
<dbReference type="PRINTS" id="PR00344">
    <property type="entry name" value="BCTRLSENSOR"/>
</dbReference>
<dbReference type="InterPro" id="IPR000700">
    <property type="entry name" value="PAS-assoc_C"/>
</dbReference>
<dbReference type="SUPFAM" id="SSF47384">
    <property type="entry name" value="Homodimeric domain of signal transducing histidine kinase"/>
    <property type="match status" value="1"/>
</dbReference>
<dbReference type="Pfam" id="PF00072">
    <property type="entry name" value="Response_reg"/>
    <property type="match status" value="2"/>
</dbReference>
<dbReference type="PROSITE" id="PS50113">
    <property type="entry name" value="PAC"/>
    <property type="match status" value="4"/>
</dbReference>
<keyword evidence="7 22" id="KW-0812">Transmembrane</keyword>
<dbReference type="PROSITE" id="PS50112">
    <property type="entry name" value="PAS"/>
    <property type="match status" value="3"/>
</dbReference>
<keyword evidence="11" id="KW-0067">ATP-binding</keyword>
<dbReference type="InterPro" id="IPR003594">
    <property type="entry name" value="HATPase_dom"/>
</dbReference>